<evidence type="ECO:0000256" key="8">
    <source>
        <dbReference type="ARBA" id="ARBA00023157"/>
    </source>
</evidence>
<evidence type="ECO:0000256" key="4">
    <source>
        <dbReference type="ARBA" id="ARBA00022692"/>
    </source>
</evidence>
<dbReference type="EMBL" id="KK117306">
    <property type="protein sequence ID" value="KFM70108.1"/>
    <property type="molecule type" value="Genomic_DNA"/>
</dbReference>
<organism evidence="14 15">
    <name type="scientific">Stegodyphus mimosarum</name>
    <name type="common">African social velvet spider</name>
    <dbReference type="NCBI Taxonomy" id="407821"/>
    <lineage>
        <taxon>Eukaryota</taxon>
        <taxon>Metazoa</taxon>
        <taxon>Ecdysozoa</taxon>
        <taxon>Arthropoda</taxon>
        <taxon>Chelicerata</taxon>
        <taxon>Arachnida</taxon>
        <taxon>Araneae</taxon>
        <taxon>Araneomorphae</taxon>
        <taxon>Entelegynae</taxon>
        <taxon>Eresoidea</taxon>
        <taxon>Eresidae</taxon>
        <taxon>Stegodyphus</taxon>
    </lineage>
</organism>
<feature type="region of interest" description="Disordered" evidence="11">
    <location>
        <begin position="21"/>
        <end position="42"/>
    </location>
</feature>
<keyword evidence="5 12" id="KW-1133">Transmembrane helix</keyword>
<dbReference type="Gene3D" id="1.20.1070.10">
    <property type="entry name" value="Rhodopsin 7-helix transmembrane proteins"/>
    <property type="match status" value="1"/>
</dbReference>
<comment type="similarity">
    <text evidence="2">Belongs to the G-protein coupled receptor 1 family.</text>
</comment>
<evidence type="ECO:0000256" key="2">
    <source>
        <dbReference type="ARBA" id="ARBA00010663"/>
    </source>
</evidence>
<evidence type="ECO:0000256" key="12">
    <source>
        <dbReference type="SAM" id="Phobius"/>
    </source>
</evidence>
<keyword evidence="8" id="KW-1015">Disulfide bond</keyword>
<comment type="subcellular location">
    <subcellularLocation>
        <location evidence="1">Cell membrane</location>
        <topology evidence="1">Multi-pass membrane protein</topology>
    </subcellularLocation>
</comment>
<reference evidence="14 15" key="1">
    <citation type="submission" date="2013-11" db="EMBL/GenBank/DDBJ databases">
        <title>Genome sequencing of Stegodyphus mimosarum.</title>
        <authorList>
            <person name="Bechsgaard J."/>
        </authorList>
    </citation>
    <scope>NUCLEOTIDE SEQUENCE [LARGE SCALE GENOMIC DNA]</scope>
</reference>
<dbReference type="AlphaFoldDB" id="A0A087TYB9"/>
<gene>
    <name evidence="14" type="ORF">X975_04293</name>
</gene>
<evidence type="ECO:0000256" key="1">
    <source>
        <dbReference type="ARBA" id="ARBA00004651"/>
    </source>
</evidence>
<keyword evidence="3" id="KW-1003">Cell membrane</keyword>
<evidence type="ECO:0000259" key="13">
    <source>
        <dbReference type="PROSITE" id="PS50262"/>
    </source>
</evidence>
<sequence>MVYVYCRIFAVARRRQAVLMQDTGSSKENQGSDSNSSTMGDTTVQADHQRILKDASHLEPEDVPMAQVRGSNERRSSFSIMRSTPFSLSRQSSYNPNVTTKLYQQQQHHHHESSEWQQQEISCDNSTSPKNKEDSGAVSPTGYRCQYCNPQKESKKTTRMTIRKKDGYERAAFQRERKVAKSLSVVVGGFVVCWLPFFIVYLIEPFCKSCFFHPTLTTCLVWLGWVNSAINPFIYALNNKDFKKAFLRLTIDKCRCCRKTRKGHDPQQFI</sequence>
<dbReference type="OrthoDB" id="5977853at2759"/>
<dbReference type="InterPro" id="IPR000276">
    <property type="entry name" value="GPCR_Rhodpsn"/>
</dbReference>
<feature type="compositionally biased region" description="Polar residues" evidence="11">
    <location>
        <begin position="77"/>
        <end position="103"/>
    </location>
</feature>
<evidence type="ECO:0000256" key="5">
    <source>
        <dbReference type="ARBA" id="ARBA00022989"/>
    </source>
</evidence>
<keyword evidence="10" id="KW-0807">Transducer</keyword>
<evidence type="ECO:0000256" key="6">
    <source>
        <dbReference type="ARBA" id="ARBA00023040"/>
    </source>
</evidence>
<keyword evidence="15" id="KW-1185">Reference proteome</keyword>
<evidence type="ECO:0000256" key="3">
    <source>
        <dbReference type="ARBA" id="ARBA00022475"/>
    </source>
</evidence>
<feature type="transmembrane region" description="Helical" evidence="12">
    <location>
        <begin position="183"/>
        <end position="203"/>
    </location>
</feature>
<keyword evidence="9 14" id="KW-0675">Receptor</keyword>
<dbReference type="PANTHER" id="PTHR24248">
    <property type="entry name" value="ADRENERGIC RECEPTOR-RELATED G-PROTEIN COUPLED RECEPTOR"/>
    <property type="match status" value="1"/>
</dbReference>
<evidence type="ECO:0000256" key="9">
    <source>
        <dbReference type="ARBA" id="ARBA00023170"/>
    </source>
</evidence>
<proteinExistence type="inferred from homology"/>
<feature type="domain" description="G-protein coupled receptors family 1 profile" evidence="13">
    <location>
        <begin position="1"/>
        <end position="235"/>
    </location>
</feature>
<dbReference type="GO" id="GO:0004993">
    <property type="term" value="F:G protein-coupled serotonin receptor activity"/>
    <property type="evidence" value="ECO:0007669"/>
    <property type="project" value="UniProtKB-ARBA"/>
</dbReference>
<keyword evidence="7 12" id="KW-0472">Membrane</keyword>
<dbReference type="GO" id="GO:0043410">
    <property type="term" value="P:positive regulation of MAPK cascade"/>
    <property type="evidence" value="ECO:0007669"/>
    <property type="project" value="TreeGrafter"/>
</dbReference>
<name>A0A087TYB9_STEMI</name>
<dbReference type="PANTHER" id="PTHR24248:SF199">
    <property type="entry name" value="IP13425P-RELATED"/>
    <property type="match status" value="1"/>
</dbReference>
<feature type="non-terminal residue" evidence="14">
    <location>
        <position position="270"/>
    </location>
</feature>
<dbReference type="GO" id="GO:0005886">
    <property type="term" value="C:plasma membrane"/>
    <property type="evidence" value="ECO:0007669"/>
    <property type="project" value="UniProtKB-SubCell"/>
</dbReference>
<keyword evidence="4 12" id="KW-0812">Transmembrane</keyword>
<accession>A0A087TYB9</accession>
<feature type="transmembrane region" description="Helical" evidence="12">
    <location>
        <begin position="215"/>
        <end position="238"/>
    </location>
</feature>
<dbReference type="Proteomes" id="UP000054359">
    <property type="component" value="Unassembled WGS sequence"/>
</dbReference>
<dbReference type="SUPFAM" id="SSF81321">
    <property type="entry name" value="Family A G protein-coupled receptor-like"/>
    <property type="match status" value="1"/>
</dbReference>
<feature type="compositionally biased region" description="Polar residues" evidence="11">
    <location>
        <begin position="22"/>
        <end position="42"/>
    </location>
</feature>
<feature type="region of interest" description="Disordered" evidence="11">
    <location>
        <begin position="55"/>
        <end position="139"/>
    </location>
</feature>
<dbReference type="Pfam" id="PF00001">
    <property type="entry name" value="7tm_1"/>
    <property type="match status" value="1"/>
</dbReference>
<keyword evidence="6" id="KW-0297">G-protein coupled receptor</keyword>
<evidence type="ECO:0000256" key="10">
    <source>
        <dbReference type="ARBA" id="ARBA00023224"/>
    </source>
</evidence>
<dbReference type="STRING" id="407821.A0A087TYB9"/>
<evidence type="ECO:0000256" key="7">
    <source>
        <dbReference type="ARBA" id="ARBA00023136"/>
    </source>
</evidence>
<dbReference type="PRINTS" id="PR00237">
    <property type="entry name" value="GPCRRHODOPSN"/>
</dbReference>
<dbReference type="PROSITE" id="PS50262">
    <property type="entry name" value="G_PROTEIN_RECEP_F1_2"/>
    <property type="match status" value="1"/>
</dbReference>
<evidence type="ECO:0000313" key="14">
    <source>
        <dbReference type="EMBL" id="KFM70108.1"/>
    </source>
</evidence>
<evidence type="ECO:0000256" key="11">
    <source>
        <dbReference type="SAM" id="MobiDB-lite"/>
    </source>
</evidence>
<dbReference type="GO" id="GO:0071880">
    <property type="term" value="P:adenylate cyclase-activating adrenergic receptor signaling pathway"/>
    <property type="evidence" value="ECO:0007669"/>
    <property type="project" value="TreeGrafter"/>
</dbReference>
<dbReference type="InterPro" id="IPR017452">
    <property type="entry name" value="GPCR_Rhodpsn_7TM"/>
</dbReference>
<protein>
    <submittedName>
        <fullName evidence="14">Octopamine receptor</fullName>
    </submittedName>
</protein>
<evidence type="ECO:0000313" key="15">
    <source>
        <dbReference type="Proteomes" id="UP000054359"/>
    </source>
</evidence>